<dbReference type="RefSeq" id="XP_013336372.1">
    <property type="nucleotide sequence ID" value="XM_013480918.1"/>
</dbReference>
<name>U6M674_EIMMA</name>
<keyword evidence="2" id="KW-1185">Reference proteome</keyword>
<gene>
    <name evidence="1" type="ORF">EMWEY_00058750</name>
</gene>
<dbReference type="Proteomes" id="UP000030763">
    <property type="component" value="Unassembled WGS sequence"/>
</dbReference>
<dbReference type="EMBL" id="HG720746">
    <property type="protein sequence ID" value="CDJ59727.1"/>
    <property type="molecule type" value="Genomic_DNA"/>
</dbReference>
<dbReference type="AlphaFoldDB" id="U6M674"/>
<organism evidence="1 2">
    <name type="scientific">Eimeria maxima</name>
    <name type="common">Coccidian parasite</name>
    <dbReference type="NCBI Taxonomy" id="5804"/>
    <lineage>
        <taxon>Eukaryota</taxon>
        <taxon>Sar</taxon>
        <taxon>Alveolata</taxon>
        <taxon>Apicomplexa</taxon>
        <taxon>Conoidasida</taxon>
        <taxon>Coccidia</taxon>
        <taxon>Eucoccidiorida</taxon>
        <taxon>Eimeriorina</taxon>
        <taxon>Eimeriidae</taxon>
        <taxon>Eimeria</taxon>
    </lineage>
</organism>
<feature type="non-terminal residue" evidence="1">
    <location>
        <position position="83"/>
    </location>
</feature>
<proteinExistence type="predicted"/>
<accession>U6M674</accession>
<dbReference type="GeneID" id="25339861"/>
<sequence>MLGVVGFVTSERIIRGVRGQGALEVLSCFDAGDGIIRGVRGQGALEVLSCEGSWLAHLARRAKQSALRVLCDRMFSLEDSWVA</sequence>
<evidence type="ECO:0000313" key="2">
    <source>
        <dbReference type="Proteomes" id="UP000030763"/>
    </source>
</evidence>
<protein>
    <submittedName>
        <fullName evidence="1">Uncharacterized protein</fullName>
    </submittedName>
</protein>
<reference evidence="1" key="2">
    <citation type="submission" date="2013-10" db="EMBL/GenBank/DDBJ databases">
        <authorList>
            <person name="Aslett M."/>
        </authorList>
    </citation>
    <scope>NUCLEOTIDE SEQUENCE [LARGE SCALE GENOMIC DNA]</scope>
    <source>
        <strain evidence="1">Weybridge</strain>
    </source>
</reference>
<evidence type="ECO:0000313" key="1">
    <source>
        <dbReference type="EMBL" id="CDJ59727.1"/>
    </source>
</evidence>
<dbReference type="VEuPathDB" id="ToxoDB:EMWEY_00058750"/>
<reference evidence="1" key="1">
    <citation type="submission" date="2013-10" db="EMBL/GenBank/DDBJ databases">
        <title>Genomic analysis of the causative agents of coccidiosis in chickens.</title>
        <authorList>
            <person name="Reid A.J."/>
            <person name="Blake D."/>
            <person name="Billington K."/>
            <person name="Browne H."/>
            <person name="Dunn M."/>
            <person name="Hung S."/>
            <person name="Kawahara F."/>
            <person name="Miranda-Saavedra D."/>
            <person name="Mourier T."/>
            <person name="Nagra H."/>
            <person name="Otto T.D."/>
            <person name="Rawlings N."/>
            <person name="Sanchez A."/>
            <person name="Sanders M."/>
            <person name="Subramaniam C."/>
            <person name="Tay Y."/>
            <person name="Dear P."/>
            <person name="Doerig C."/>
            <person name="Gruber A."/>
            <person name="Parkinson J."/>
            <person name="Shirley M."/>
            <person name="Wan K.L."/>
            <person name="Berriman M."/>
            <person name="Tomley F."/>
            <person name="Pain A."/>
        </authorList>
    </citation>
    <scope>NUCLEOTIDE SEQUENCE [LARGE SCALE GENOMIC DNA]</scope>
    <source>
        <strain evidence="1">Weybridge</strain>
    </source>
</reference>